<dbReference type="SUPFAM" id="SSF51735">
    <property type="entry name" value="NAD(P)-binding Rossmann-fold domains"/>
    <property type="match status" value="1"/>
</dbReference>
<accession>A0A6J4K9I0</accession>
<organism evidence="4">
    <name type="scientific">uncultured Friedmanniella sp</name>
    <dbReference type="NCBI Taxonomy" id="335381"/>
    <lineage>
        <taxon>Bacteria</taxon>
        <taxon>Bacillati</taxon>
        <taxon>Actinomycetota</taxon>
        <taxon>Actinomycetes</taxon>
        <taxon>Propionibacteriales</taxon>
        <taxon>Nocardioidaceae</taxon>
        <taxon>Friedmanniella</taxon>
        <taxon>environmental samples</taxon>
    </lineage>
</organism>
<dbReference type="NCBIfam" id="NF006099">
    <property type="entry name" value="PRK08251.1"/>
    <property type="match status" value="1"/>
</dbReference>
<dbReference type="GO" id="GO:0016020">
    <property type="term" value="C:membrane"/>
    <property type="evidence" value="ECO:0007669"/>
    <property type="project" value="TreeGrafter"/>
</dbReference>
<sequence length="255" mass="26440">MPTPPPVRQRILITGASAGLGREMARAWARQGRDLALCARRTDALEQLRDELQASAPGATVSLHPVDVADHEAVDAAVTDAAAALGGLDRVVVNAGVAGGDSLGLDGAAANRATARTNFLGAVHQAEAALRVFRPAGAGHLVFMSSMSALRGMGGAMNVYSATKAGVSALAEGLRSDLAGTGIAVTAVHPGYVRTTMAAHFPRMLMASDPERATRAIVAAVEREPAKAYVPALPWAALAWPMRLLPLRLYRRVAG</sequence>
<dbReference type="Gene3D" id="3.40.50.720">
    <property type="entry name" value="NAD(P)-binding Rossmann-like Domain"/>
    <property type="match status" value="1"/>
</dbReference>
<reference evidence="4" key="1">
    <citation type="submission" date="2020-02" db="EMBL/GenBank/DDBJ databases">
        <authorList>
            <person name="Meier V. D."/>
        </authorList>
    </citation>
    <scope>NUCLEOTIDE SEQUENCE</scope>
    <source>
        <strain evidence="4">AVDCRST_MAG48</strain>
    </source>
</reference>
<evidence type="ECO:0000256" key="1">
    <source>
        <dbReference type="ARBA" id="ARBA00006484"/>
    </source>
</evidence>
<dbReference type="AlphaFoldDB" id="A0A6J4K9I0"/>
<dbReference type="InterPro" id="IPR036291">
    <property type="entry name" value="NAD(P)-bd_dom_sf"/>
</dbReference>
<name>A0A6J4K9I0_9ACTN</name>
<keyword evidence="2 4" id="KW-0560">Oxidoreductase</keyword>
<dbReference type="PRINTS" id="PR00081">
    <property type="entry name" value="GDHRDH"/>
</dbReference>
<dbReference type="PRINTS" id="PR00080">
    <property type="entry name" value="SDRFAMILY"/>
</dbReference>
<protein>
    <submittedName>
        <fullName evidence="4">Oxidoreductase, short-chain dehydrogenase/reductase family</fullName>
        <ecNumber evidence="4">1.1.1.-</ecNumber>
    </submittedName>
</protein>
<proteinExistence type="inferred from homology"/>
<evidence type="ECO:0000256" key="2">
    <source>
        <dbReference type="ARBA" id="ARBA00023002"/>
    </source>
</evidence>
<gene>
    <name evidence="4" type="ORF">AVDCRST_MAG48-1240</name>
</gene>
<dbReference type="EMBL" id="CADCTS010000178">
    <property type="protein sequence ID" value="CAA9299959.1"/>
    <property type="molecule type" value="Genomic_DNA"/>
</dbReference>
<dbReference type="Pfam" id="PF00106">
    <property type="entry name" value="adh_short"/>
    <property type="match status" value="1"/>
</dbReference>
<dbReference type="EC" id="1.1.1.-" evidence="4"/>
<comment type="similarity">
    <text evidence="1 3">Belongs to the short-chain dehydrogenases/reductases (SDR) family.</text>
</comment>
<dbReference type="GO" id="GO:0016491">
    <property type="term" value="F:oxidoreductase activity"/>
    <property type="evidence" value="ECO:0007669"/>
    <property type="project" value="UniProtKB-KW"/>
</dbReference>
<evidence type="ECO:0000313" key="4">
    <source>
        <dbReference type="EMBL" id="CAA9299959.1"/>
    </source>
</evidence>
<dbReference type="PANTHER" id="PTHR44196">
    <property type="entry name" value="DEHYDROGENASE/REDUCTASE SDR FAMILY MEMBER 7B"/>
    <property type="match status" value="1"/>
</dbReference>
<dbReference type="PANTHER" id="PTHR44196:SF1">
    <property type="entry name" value="DEHYDROGENASE_REDUCTASE SDR FAMILY MEMBER 7B"/>
    <property type="match status" value="1"/>
</dbReference>
<evidence type="ECO:0000256" key="3">
    <source>
        <dbReference type="RuleBase" id="RU000363"/>
    </source>
</evidence>
<dbReference type="InterPro" id="IPR002347">
    <property type="entry name" value="SDR_fam"/>
</dbReference>